<sequence>MSIPPFVASDPQSVWDYCEEMICLQGASFNRPLVAGMSFAFYPPSRSSDGMQCVRSDALRRVRPVPHLPFGETCEYVLSRPLQVGNDYHSQIWVATPRDGQALADADPALVLKFIVPSALRHPNEHPGMAVFDIKNGQYRYPADLVQCQVAAYLALEEFQGSTMAYFFGLHQATMPWGEEASVLALEYLPGPTFRAAKAALRSNPLTLKYRNFESYLALAESAITTVKTAHNRHIYHCDLREENILVDEDNDLAVIIDWHNNPRTIDDHELIAYGDLYDTGCTFVRCDMHREQLKKSLWTAHLDVFSTVYPDEVEDGWVEEDSES</sequence>
<dbReference type="Proteomes" id="UP000320762">
    <property type="component" value="Unassembled WGS sequence"/>
</dbReference>
<dbReference type="InterPro" id="IPR011009">
    <property type="entry name" value="Kinase-like_dom_sf"/>
</dbReference>
<name>A0A550CUZ4_9AGAR</name>
<dbReference type="AlphaFoldDB" id="A0A550CUZ4"/>
<dbReference type="Gene3D" id="1.10.510.10">
    <property type="entry name" value="Transferase(Phosphotransferase) domain 1"/>
    <property type="match status" value="1"/>
</dbReference>
<dbReference type="STRING" id="97359.A0A550CUZ4"/>
<dbReference type="InterPro" id="IPR008266">
    <property type="entry name" value="Tyr_kinase_AS"/>
</dbReference>
<keyword evidence="1" id="KW-0808">Transferase</keyword>
<keyword evidence="2" id="KW-1185">Reference proteome</keyword>
<dbReference type="SUPFAM" id="SSF56112">
    <property type="entry name" value="Protein kinase-like (PK-like)"/>
    <property type="match status" value="1"/>
</dbReference>
<dbReference type="OrthoDB" id="3269050at2759"/>
<gene>
    <name evidence="1" type="ORF">BD626DRAFT_602811</name>
</gene>
<dbReference type="PROSITE" id="PS00109">
    <property type="entry name" value="PROTEIN_KINASE_TYR"/>
    <property type="match status" value="1"/>
</dbReference>
<accession>A0A550CUZ4</accession>
<reference evidence="1 2" key="1">
    <citation type="journal article" date="2019" name="New Phytol.">
        <title>Comparative genomics reveals unique wood-decay strategies and fruiting body development in the Schizophyllaceae.</title>
        <authorList>
            <person name="Almasi E."/>
            <person name="Sahu N."/>
            <person name="Krizsan K."/>
            <person name="Balint B."/>
            <person name="Kovacs G.M."/>
            <person name="Kiss B."/>
            <person name="Cseklye J."/>
            <person name="Drula E."/>
            <person name="Henrissat B."/>
            <person name="Nagy I."/>
            <person name="Chovatia M."/>
            <person name="Adam C."/>
            <person name="LaButti K."/>
            <person name="Lipzen A."/>
            <person name="Riley R."/>
            <person name="Grigoriev I.V."/>
            <person name="Nagy L.G."/>
        </authorList>
    </citation>
    <scope>NUCLEOTIDE SEQUENCE [LARGE SCALE GENOMIC DNA]</scope>
    <source>
        <strain evidence="1 2">NL-1724</strain>
    </source>
</reference>
<evidence type="ECO:0000313" key="2">
    <source>
        <dbReference type="Proteomes" id="UP000320762"/>
    </source>
</evidence>
<evidence type="ECO:0000313" key="1">
    <source>
        <dbReference type="EMBL" id="TRM68610.1"/>
    </source>
</evidence>
<keyword evidence="1" id="KW-0418">Kinase</keyword>
<comment type="caution">
    <text evidence="1">The sequence shown here is derived from an EMBL/GenBank/DDBJ whole genome shotgun (WGS) entry which is preliminary data.</text>
</comment>
<protein>
    <submittedName>
        <fullName evidence="1">Serine/threonine kinase, SPS1</fullName>
    </submittedName>
</protein>
<dbReference type="GO" id="GO:0004672">
    <property type="term" value="F:protein kinase activity"/>
    <property type="evidence" value="ECO:0007669"/>
    <property type="project" value="InterPro"/>
</dbReference>
<organism evidence="1 2">
    <name type="scientific">Schizophyllum amplum</name>
    <dbReference type="NCBI Taxonomy" id="97359"/>
    <lineage>
        <taxon>Eukaryota</taxon>
        <taxon>Fungi</taxon>
        <taxon>Dikarya</taxon>
        <taxon>Basidiomycota</taxon>
        <taxon>Agaricomycotina</taxon>
        <taxon>Agaricomycetes</taxon>
        <taxon>Agaricomycetidae</taxon>
        <taxon>Agaricales</taxon>
        <taxon>Schizophyllaceae</taxon>
        <taxon>Schizophyllum</taxon>
    </lineage>
</organism>
<proteinExistence type="predicted"/>
<dbReference type="EMBL" id="VDMD01000002">
    <property type="protein sequence ID" value="TRM68610.1"/>
    <property type="molecule type" value="Genomic_DNA"/>
</dbReference>